<dbReference type="EMBL" id="CAAALY010004752">
    <property type="protein sequence ID" value="VEL08794.1"/>
    <property type="molecule type" value="Genomic_DNA"/>
</dbReference>
<keyword evidence="2" id="KW-0812">Transmembrane</keyword>
<feature type="transmembrane region" description="Helical" evidence="2">
    <location>
        <begin position="64"/>
        <end position="83"/>
    </location>
</feature>
<organism evidence="3 4">
    <name type="scientific">Protopolystoma xenopodis</name>
    <dbReference type="NCBI Taxonomy" id="117903"/>
    <lineage>
        <taxon>Eukaryota</taxon>
        <taxon>Metazoa</taxon>
        <taxon>Spiralia</taxon>
        <taxon>Lophotrochozoa</taxon>
        <taxon>Platyhelminthes</taxon>
        <taxon>Monogenea</taxon>
        <taxon>Polyopisthocotylea</taxon>
        <taxon>Polystomatidea</taxon>
        <taxon>Polystomatidae</taxon>
        <taxon>Protopolystoma</taxon>
    </lineage>
</organism>
<feature type="region of interest" description="Disordered" evidence="1">
    <location>
        <begin position="121"/>
        <end position="167"/>
    </location>
</feature>
<evidence type="ECO:0000256" key="1">
    <source>
        <dbReference type="SAM" id="MobiDB-lite"/>
    </source>
</evidence>
<gene>
    <name evidence="3" type="ORF">PXEA_LOCUS2234</name>
</gene>
<proteinExistence type="predicted"/>
<dbReference type="Proteomes" id="UP000784294">
    <property type="component" value="Unassembled WGS sequence"/>
</dbReference>
<keyword evidence="4" id="KW-1185">Reference proteome</keyword>
<reference evidence="3" key="1">
    <citation type="submission" date="2018-11" db="EMBL/GenBank/DDBJ databases">
        <authorList>
            <consortium name="Pathogen Informatics"/>
        </authorList>
    </citation>
    <scope>NUCLEOTIDE SEQUENCE</scope>
</reference>
<feature type="compositionally biased region" description="Basic and acidic residues" evidence="1">
    <location>
        <begin position="135"/>
        <end position="148"/>
    </location>
</feature>
<keyword evidence="2" id="KW-1133">Transmembrane helix</keyword>
<evidence type="ECO:0000313" key="4">
    <source>
        <dbReference type="Proteomes" id="UP000784294"/>
    </source>
</evidence>
<name>A0A3S5AZA2_9PLAT</name>
<dbReference type="AlphaFoldDB" id="A0A3S5AZA2"/>
<feature type="non-terminal residue" evidence="3">
    <location>
        <position position="167"/>
    </location>
</feature>
<evidence type="ECO:0000313" key="3">
    <source>
        <dbReference type="EMBL" id="VEL08794.1"/>
    </source>
</evidence>
<keyword evidence="2" id="KW-0472">Membrane</keyword>
<comment type="caution">
    <text evidence="3">The sequence shown here is derived from an EMBL/GenBank/DDBJ whole genome shotgun (WGS) entry which is preliminary data.</text>
</comment>
<sequence>MPCDLILIRLDRWTGVVTFGVCWRYKPTKHWSLYWTTMLNTLCHFASVPAATTASPFCCPPRGVFVPVLVSLLALIFSAALLAPTGTASPGPLARNRVGRSQHRNRLFAGPPNATIATAASATDFARNAPSDASSDPRGEYRQSERDLCSGGHSNGLPSRMGDEKRL</sequence>
<evidence type="ECO:0000256" key="2">
    <source>
        <dbReference type="SAM" id="Phobius"/>
    </source>
</evidence>
<feature type="transmembrane region" description="Helical" evidence="2">
    <location>
        <begin position="33"/>
        <end position="52"/>
    </location>
</feature>
<protein>
    <submittedName>
        <fullName evidence="3">Uncharacterized protein</fullName>
    </submittedName>
</protein>
<accession>A0A3S5AZA2</accession>